<gene>
    <name evidence="2" type="ORF">SAMN05421823_11619</name>
</gene>
<accession>A0A1G9UBY2</accession>
<dbReference type="InterPro" id="IPR023875">
    <property type="entry name" value="DNA_repair_put"/>
</dbReference>
<name>A0A1G9UBY2_9BACT</name>
<protein>
    <submittedName>
        <fullName evidence="2">Probable DNA metabolism protein</fullName>
    </submittedName>
</protein>
<evidence type="ECO:0000313" key="2">
    <source>
        <dbReference type="EMBL" id="SDM57409.1"/>
    </source>
</evidence>
<organism evidence="2 3">
    <name type="scientific">Catalinimonas alkaloidigena</name>
    <dbReference type="NCBI Taxonomy" id="1075417"/>
    <lineage>
        <taxon>Bacteria</taxon>
        <taxon>Pseudomonadati</taxon>
        <taxon>Bacteroidota</taxon>
        <taxon>Cytophagia</taxon>
        <taxon>Cytophagales</taxon>
        <taxon>Catalimonadaceae</taxon>
        <taxon>Catalinimonas</taxon>
    </lineage>
</organism>
<dbReference type="Pfam" id="PF13566">
    <property type="entry name" value="DUF4130"/>
    <property type="match status" value="1"/>
</dbReference>
<dbReference type="NCBIfam" id="TIGR03915">
    <property type="entry name" value="SAM_7_link_chp"/>
    <property type="match status" value="1"/>
</dbReference>
<reference evidence="2 3" key="1">
    <citation type="submission" date="2016-10" db="EMBL/GenBank/DDBJ databases">
        <authorList>
            <person name="de Groot N.N."/>
        </authorList>
    </citation>
    <scope>NUCLEOTIDE SEQUENCE [LARGE SCALE GENOMIC DNA]</scope>
    <source>
        <strain evidence="2 3">DSM 25186</strain>
    </source>
</reference>
<sequence length="264" mass="32014">MISALYDNTFEGFLTGIFEYYERRWSRVRLVPTHRHQPDVFSSVYRIQTDDAKAARVWEGLKKRLSPEAQQHFYYSFLSEKPEREAQLLDYAQRTFADMGWVEEQYGAVSVLWVARTGHRVWIEQHRMEAFVRFEKTDEGLFYAHIEPDFNVLPIIAPHFVERYADQEWLIYDGRRRYGLHFDRQELQRIEFELEEGESRRLSYEAQEPVYQHLWKTYFESVNIPARRNLKLHRRMVPQRYWRFLTEKQPELSRPRAIPTALKG</sequence>
<proteinExistence type="predicted"/>
<dbReference type="EMBL" id="FNFO01000016">
    <property type="protein sequence ID" value="SDM57409.1"/>
    <property type="molecule type" value="Genomic_DNA"/>
</dbReference>
<dbReference type="InterPro" id="IPR025404">
    <property type="entry name" value="DUF4130"/>
</dbReference>
<dbReference type="AlphaFoldDB" id="A0A1G9UBY2"/>
<evidence type="ECO:0000259" key="1">
    <source>
        <dbReference type="Pfam" id="PF13566"/>
    </source>
</evidence>
<feature type="domain" description="DUF4130" evidence="1">
    <location>
        <begin position="82"/>
        <end position="247"/>
    </location>
</feature>
<evidence type="ECO:0000313" key="3">
    <source>
        <dbReference type="Proteomes" id="UP000198510"/>
    </source>
</evidence>
<dbReference type="STRING" id="1075417.SAMN05421823_11619"/>
<dbReference type="OrthoDB" id="5290748at2"/>
<dbReference type="Proteomes" id="UP000198510">
    <property type="component" value="Unassembled WGS sequence"/>
</dbReference>
<keyword evidence="3" id="KW-1185">Reference proteome</keyword>
<dbReference type="RefSeq" id="WP_089688233.1">
    <property type="nucleotide sequence ID" value="NZ_FNFO01000016.1"/>
</dbReference>